<gene>
    <name evidence="8" type="ORF">SAMN04488121_104495</name>
</gene>
<dbReference type="GO" id="GO:0016987">
    <property type="term" value="F:sigma factor activity"/>
    <property type="evidence" value="ECO:0007669"/>
    <property type="project" value="UniProtKB-KW"/>
</dbReference>
<name>A0A1G7USL1_CHIFI</name>
<dbReference type="InterPro" id="IPR007627">
    <property type="entry name" value="RNA_pol_sigma70_r2"/>
</dbReference>
<evidence type="ECO:0000313" key="9">
    <source>
        <dbReference type="Proteomes" id="UP000199045"/>
    </source>
</evidence>
<dbReference type="SUPFAM" id="SSF88659">
    <property type="entry name" value="Sigma3 and sigma4 domains of RNA polymerase sigma factors"/>
    <property type="match status" value="1"/>
</dbReference>
<keyword evidence="3" id="KW-0731">Sigma factor</keyword>
<keyword evidence="5" id="KW-0804">Transcription</keyword>
<dbReference type="Gene3D" id="1.10.1740.10">
    <property type="match status" value="1"/>
</dbReference>
<dbReference type="SUPFAM" id="SSF88946">
    <property type="entry name" value="Sigma2 domain of RNA polymerase sigma factors"/>
    <property type="match status" value="1"/>
</dbReference>
<dbReference type="RefSeq" id="WP_089834647.1">
    <property type="nucleotide sequence ID" value="NZ_FNBN01000004.1"/>
</dbReference>
<evidence type="ECO:0000256" key="4">
    <source>
        <dbReference type="ARBA" id="ARBA00023125"/>
    </source>
</evidence>
<keyword evidence="4" id="KW-0238">DNA-binding</keyword>
<dbReference type="InterPro" id="IPR014284">
    <property type="entry name" value="RNA_pol_sigma-70_dom"/>
</dbReference>
<comment type="similarity">
    <text evidence="1">Belongs to the sigma-70 factor family. ECF subfamily.</text>
</comment>
<dbReference type="OrthoDB" id="1116873at2"/>
<dbReference type="Pfam" id="PF08281">
    <property type="entry name" value="Sigma70_r4_2"/>
    <property type="match status" value="1"/>
</dbReference>
<dbReference type="PANTHER" id="PTHR43133:SF8">
    <property type="entry name" value="RNA POLYMERASE SIGMA FACTOR HI_1459-RELATED"/>
    <property type="match status" value="1"/>
</dbReference>
<proteinExistence type="inferred from homology"/>
<dbReference type="Gene3D" id="1.10.10.10">
    <property type="entry name" value="Winged helix-like DNA-binding domain superfamily/Winged helix DNA-binding domain"/>
    <property type="match status" value="1"/>
</dbReference>
<feature type="domain" description="RNA polymerase sigma factor 70 region 4 type 2" evidence="7">
    <location>
        <begin position="133"/>
        <end position="183"/>
    </location>
</feature>
<evidence type="ECO:0000313" key="8">
    <source>
        <dbReference type="EMBL" id="SDG50494.1"/>
    </source>
</evidence>
<evidence type="ECO:0000256" key="1">
    <source>
        <dbReference type="ARBA" id="ARBA00010641"/>
    </source>
</evidence>
<reference evidence="9" key="1">
    <citation type="submission" date="2016-10" db="EMBL/GenBank/DDBJ databases">
        <authorList>
            <person name="Varghese N."/>
            <person name="Submissions S."/>
        </authorList>
    </citation>
    <scope>NUCLEOTIDE SEQUENCE [LARGE SCALE GENOMIC DNA]</scope>
    <source>
        <strain evidence="9">DSM 527</strain>
    </source>
</reference>
<dbReference type="AlphaFoldDB" id="A0A1G7USL1"/>
<evidence type="ECO:0000256" key="2">
    <source>
        <dbReference type="ARBA" id="ARBA00023015"/>
    </source>
</evidence>
<dbReference type="GO" id="GO:0006352">
    <property type="term" value="P:DNA-templated transcription initiation"/>
    <property type="evidence" value="ECO:0007669"/>
    <property type="project" value="InterPro"/>
</dbReference>
<evidence type="ECO:0000259" key="6">
    <source>
        <dbReference type="Pfam" id="PF04542"/>
    </source>
</evidence>
<dbReference type="EMBL" id="FNBN01000004">
    <property type="protein sequence ID" value="SDG50494.1"/>
    <property type="molecule type" value="Genomic_DNA"/>
</dbReference>
<feature type="domain" description="RNA polymerase sigma-70 region 2" evidence="6">
    <location>
        <begin position="33"/>
        <end position="95"/>
    </location>
</feature>
<dbReference type="InterPro" id="IPR039425">
    <property type="entry name" value="RNA_pol_sigma-70-like"/>
</dbReference>
<evidence type="ECO:0000259" key="7">
    <source>
        <dbReference type="Pfam" id="PF08281"/>
    </source>
</evidence>
<sequence length="192" mass="22699">MAFLHQNIMKDADDAVLIQEFKRSGQLDYLAALYQRYMNLVYGVCLRYFDEEASKDAVMQIFEELIVKLHQHEVQNFKSWLHVLTRNHCLMKLRSMKNREGREISLEGLPVMENDSFAHHENGVNIEMHLQGMEKCLETLPEEQKRSVDLFYLKEKSYREVADITGYDMKKVKSYIQNGKRNLKICMEQQDA</sequence>
<dbReference type="InterPro" id="IPR036388">
    <property type="entry name" value="WH-like_DNA-bd_sf"/>
</dbReference>
<dbReference type="NCBIfam" id="TIGR02937">
    <property type="entry name" value="sigma70-ECF"/>
    <property type="match status" value="1"/>
</dbReference>
<dbReference type="GO" id="GO:0003677">
    <property type="term" value="F:DNA binding"/>
    <property type="evidence" value="ECO:0007669"/>
    <property type="project" value="UniProtKB-KW"/>
</dbReference>
<evidence type="ECO:0000256" key="3">
    <source>
        <dbReference type="ARBA" id="ARBA00023082"/>
    </source>
</evidence>
<dbReference type="InterPro" id="IPR013249">
    <property type="entry name" value="RNA_pol_sigma70_r4_t2"/>
</dbReference>
<dbReference type="PANTHER" id="PTHR43133">
    <property type="entry name" value="RNA POLYMERASE ECF-TYPE SIGMA FACTO"/>
    <property type="match status" value="1"/>
</dbReference>
<protein>
    <submittedName>
        <fullName evidence="8">RNA polymerase sigma-70 factor, ECF subfamily</fullName>
    </submittedName>
</protein>
<dbReference type="InterPro" id="IPR013324">
    <property type="entry name" value="RNA_pol_sigma_r3/r4-like"/>
</dbReference>
<dbReference type="STRING" id="104663.SAMN04488121_104495"/>
<evidence type="ECO:0000256" key="5">
    <source>
        <dbReference type="ARBA" id="ARBA00023163"/>
    </source>
</evidence>
<dbReference type="Pfam" id="PF04542">
    <property type="entry name" value="Sigma70_r2"/>
    <property type="match status" value="1"/>
</dbReference>
<keyword evidence="2" id="KW-0805">Transcription regulation</keyword>
<organism evidence="8 9">
    <name type="scientific">Chitinophaga filiformis</name>
    <name type="common">Myxococcus filiformis</name>
    <name type="synonym">Flexibacter filiformis</name>
    <dbReference type="NCBI Taxonomy" id="104663"/>
    <lineage>
        <taxon>Bacteria</taxon>
        <taxon>Pseudomonadati</taxon>
        <taxon>Bacteroidota</taxon>
        <taxon>Chitinophagia</taxon>
        <taxon>Chitinophagales</taxon>
        <taxon>Chitinophagaceae</taxon>
        <taxon>Chitinophaga</taxon>
    </lineage>
</organism>
<accession>A0A1G7USL1</accession>
<dbReference type="InterPro" id="IPR013325">
    <property type="entry name" value="RNA_pol_sigma_r2"/>
</dbReference>
<dbReference type="Proteomes" id="UP000199045">
    <property type="component" value="Unassembled WGS sequence"/>
</dbReference>